<evidence type="ECO:0000256" key="1">
    <source>
        <dbReference type="SAM" id="MobiDB-lite"/>
    </source>
</evidence>
<feature type="transmembrane region" description="Helical" evidence="2">
    <location>
        <begin position="137"/>
        <end position="164"/>
    </location>
</feature>
<evidence type="ECO:0000313" key="4">
    <source>
        <dbReference type="Proteomes" id="UP001385951"/>
    </source>
</evidence>
<dbReference type="Proteomes" id="UP001385951">
    <property type="component" value="Unassembled WGS sequence"/>
</dbReference>
<evidence type="ECO:0000313" key="3">
    <source>
        <dbReference type="EMBL" id="KAK7689500.1"/>
    </source>
</evidence>
<keyword evidence="2" id="KW-0812">Transmembrane</keyword>
<reference evidence="3 4" key="1">
    <citation type="submission" date="2022-09" db="EMBL/GenBank/DDBJ databases">
        <authorList>
            <person name="Palmer J.M."/>
        </authorList>
    </citation>
    <scope>NUCLEOTIDE SEQUENCE [LARGE SCALE GENOMIC DNA]</scope>
    <source>
        <strain evidence="3 4">DSM 7382</strain>
    </source>
</reference>
<keyword evidence="2" id="KW-0472">Membrane</keyword>
<gene>
    <name evidence="3" type="ORF">QCA50_007292</name>
</gene>
<evidence type="ECO:0000256" key="2">
    <source>
        <dbReference type="SAM" id="Phobius"/>
    </source>
</evidence>
<accession>A0AAW0GK70</accession>
<protein>
    <submittedName>
        <fullName evidence="3">Uncharacterized protein</fullName>
    </submittedName>
</protein>
<keyword evidence="2" id="KW-1133">Transmembrane helix</keyword>
<dbReference type="EMBL" id="JASBNA010000008">
    <property type="protein sequence ID" value="KAK7689500.1"/>
    <property type="molecule type" value="Genomic_DNA"/>
</dbReference>
<dbReference type="AlphaFoldDB" id="A0AAW0GK70"/>
<proteinExistence type="predicted"/>
<keyword evidence="4" id="KW-1185">Reference proteome</keyword>
<sequence length="194" mass="21295">MSTRRSASIQPAKDGNSVLFARHPTTNESRLNDLDSQPMLPRIDNEDANRLSTSRSPTDSATDTDAPLVIVSSGRRAISLKLILPTLLVIVGTAGMATLLLLWLLLHRIQNNNVWKDRAFLLNEGVKLEGGHEAARLLGLTIISAASKVVSCVTPALIFLYSFYLARFWLSQRDTYRGGSNLPTPLQCVFSCCI</sequence>
<feature type="compositionally biased region" description="Polar residues" evidence="1">
    <location>
        <begin position="50"/>
        <end position="62"/>
    </location>
</feature>
<comment type="caution">
    <text evidence="3">The sequence shown here is derived from an EMBL/GenBank/DDBJ whole genome shotgun (WGS) entry which is preliminary data.</text>
</comment>
<organism evidence="3 4">
    <name type="scientific">Cerrena zonata</name>
    <dbReference type="NCBI Taxonomy" id="2478898"/>
    <lineage>
        <taxon>Eukaryota</taxon>
        <taxon>Fungi</taxon>
        <taxon>Dikarya</taxon>
        <taxon>Basidiomycota</taxon>
        <taxon>Agaricomycotina</taxon>
        <taxon>Agaricomycetes</taxon>
        <taxon>Polyporales</taxon>
        <taxon>Cerrenaceae</taxon>
        <taxon>Cerrena</taxon>
    </lineage>
</organism>
<feature type="region of interest" description="Disordered" evidence="1">
    <location>
        <begin position="1"/>
        <end position="62"/>
    </location>
</feature>
<feature type="transmembrane region" description="Helical" evidence="2">
    <location>
        <begin position="82"/>
        <end position="106"/>
    </location>
</feature>
<name>A0AAW0GK70_9APHY</name>